<evidence type="ECO:0000256" key="1">
    <source>
        <dbReference type="ARBA" id="ARBA00004604"/>
    </source>
</evidence>
<dbReference type="Pfam" id="PF17407">
    <property type="entry name" value="Nrap_D6"/>
    <property type="match status" value="1"/>
</dbReference>
<keyword evidence="4 5" id="KW-0539">Nucleus</keyword>
<keyword evidence="5" id="KW-0698">rRNA processing</keyword>
<evidence type="ECO:0000259" key="8">
    <source>
        <dbReference type="Pfam" id="PF17403"/>
    </source>
</evidence>
<dbReference type="InterPro" id="IPR035369">
    <property type="entry name" value="Nrap_D4"/>
</dbReference>
<dbReference type="InterPro" id="IPR035367">
    <property type="entry name" value="Nrap_D2"/>
</dbReference>
<evidence type="ECO:0000256" key="4">
    <source>
        <dbReference type="ARBA" id="ARBA00023242"/>
    </source>
</evidence>
<proteinExistence type="inferred from homology"/>
<feature type="domain" description="Nrap protein" evidence="11">
    <location>
        <begin position="795"/>
        <end position="948"/>
    </location>
</feature>
<dbReference type="InterPro" id="IPR035368">
    <property type="entry name" value="Nrap_D3"/>
</dbReference>
<comment type="caution">
    <text evidence="13">The sequence shown here is derived from an EMBL/GenBank/DDBJ whole genome shotgun (WGS) entry which is preliminary data.</text>
</comment>
<dbReference type="GO" id="GO:0006409">
    <property type="term" value="P:tRNA export from nucleus"/>
    <property type="evidence" value="ECO:0007669"/>
    <property type="project" value="TreeGrafter"/>
</dbReference>
<dbReference type="Pfam" id="PF17403">
    <property type="entry name" value="Nrap_D2"/>
    <property type="match status" value="1"/>
</dbReference>
<dbReference type="EMBL" id="CAUWAG010000012">
    <property type="protein sequence ID" value="CAJ2508559.1"/>
    <property type="molecule type" value="Genomic_DNA"/>
</dbReference>
<evidence type="ECO:0000259" key="9">
    <source>
        <dbReference type="Pfam" id="PF17404"/>
    </source>
</evidence>
<dbReference type="Gene3D" id="3.30.70.3030">
    <property type="match status" value="1"/>
</dbReference>
<dbReference type="InterPro" id="IPR035082">
    <property type="entry name" value="Nrap_D1"/>
</dbReference>
<keyword evidence="3 5" id="KW-0694">RNA-binding</keyword>
<dbReference type="Pfam" id="PF03813">
    <property type="entry name" value="Nrap"/>
    <property type="match status" value="1"/>
</dbReference>
<keyword evidence="5" id="KW-0690">Ribosome biogenesis</keyword>
<feature type="domain" description="Nrap protein" evidence="9">
    <location>
        <begin position="434"/>
        <end position="585"/>
    </location>
</feature>
<evidence type="ECO:0000259" key="11">
    <source>
        <dbReference type="Pfam" id="PF17406"/>
    </source>
</evidence>
<dbReference type="Pfam" id="PF17404">
    <property type="entry name" value="Nrap_D3"/>
    <property type="match status" value="1"/>
</dbReference>
<feature type="domain" description="Nrap protein" evidence="12">
    <location>
        <begin position="952"/>
        <end position="1079"/>
    </location>
</feature>
<reference evidence="13" key="1">
    <citation type="submission" date="2023-10" db="EMBL/GenBank/DDBJ databases">
        <authorList>
            <person name="Hackl T."/>
        </authorList>
    </citation>
    <scope>NUCLEOTIDE SEQUENCE</scope>
</reference>
<organism evidence="13 14">
    <name type="scientific">Anthostomella pinea</name>
    <dbReference type="NCBI Taxonomy" id="933095"/>
    <lineage>
        <taxon>Eukaryota</taxon>
        <taxon>Fungi</taxon>
        <taxon>Dikarya</taxon>
        <taxon>Ascomycota</taxon>
        <taxon>Pezizomycotina</taxon>
        <taxon>Sordariomycetes</taxon>
        <taxon>Xylariomycetidae</taxon>
        <taxon>Xylariales</taxon>
        <taxon>Xylariaceae</taxon>
        <taxon>Anthostomella</taxon>
    </lineage>
</organism>
<evidence type="ECO:0000259" key="7">
    <source>
        <dbReference type="Pfam" id="PF03813"/>
    </source>
</evidence>
<evidence type="ECO:0000256" key="5">
    <source>
        <dbReference type="RuleBase" id="RU364032"/>
    </source>
</evidence>
<dbReference type="InterPro" id="IPR005554">
    <property type="entry name" value="NOL6/Upt22"/>
</dbReference>
<dbReference type="InterPro" id="IPR035371">
    <property type="entry name" value="Nrap_D6"/>
</dbReference>
<dbReference type="PANTHER" id="PTHR17972:SF0">
    <property type="entry name" value="NUCLEOLAR PROTEIN 6"/>
    <property type="match status" value="1"/>
</dbReference>
<dbReference type="GO" id="GO:0006364">
    <property type="term" value="P:rRNA processing"/>
    <property type="evidence" value="ECO:0007669"/>
    <property type="project" value="UniProtKB-KW"/>
</dbReference>
<comment type="similarity">
    <text evidence="2 5">Belongs to the NRAP family.</text>
</comment>
<name>A0AAI8VIS4_9PEZI</name>
<feature type="compositionally biased region" description="Basic residues" evidence="6">
    <location>
        <begin position="1"/>
        <end position="12"/>
    </location>
</feature>
<protein>
    <recommendedName>
        <fullName evidence="5">U3 small nucleolar RNA-associated protein 22</fullName>
    </recommendedName>
</protein>
<keyword evidence="5" id="KW-0687">Ribonucleoprotein</keyword>
<evidence type="ECO:0000313" key="13">
    <source>
        <dbReference type="EMBL" id="CAJ2508559.1"/>
    </source>
</evidence>
<evidence type="ECO:0000259" key="10">
    <source>
        <dbReference type="Pfam" id="PF17405"/>
    </source>
</evidence>
<dbReference type="Gene3D" id="1.10.1410.10">
    <property type="match status" value="1"/>
</dbReference>
<evidence type="ECO:0000256" key="6">
    <source>
        <dbReference type="SAM" id="MobiDB-lite"/>
    </source>
</evidence>
<sequence>MEANTAKRRKLGHSNGGLTLGSASSSSMGASGSSAYILETDELLEEAKISDYNKAFPGLSETLRQFKDVIESLDDHEPLPISDVSASFEKTNRVAIPYPDPKPRKDSPYKLAFAKPTQVNVVGSYAFQTMIRTQAAPSVDMIVVMPASLFQEKDYRDYRYFYKRAYYLAYISAGLRRKFGTMDFSYSNLGGNVLLPILSVCPKNKSSKQDSADCAVRIIPNAPEGCFPTAKLSATSNAVRHTNPQDTGDSKDTKMPTPFYNATLKAESLFTSFLRLLHNSQKTCPAFQDACILGRIWLQQRGFGADSATGGFGHFHWAVLMALLLQTGGRKGEPTLSPSLHATQLFKATLQFLASANLHKKAVVLGQPTPEPEAIRQPLPVLYDSSRGINILSNMTLWSASLLTEQAKWSLSAINGNPRDQFDPLFIVKVNQPLQMFDLLLRVKIPVSRKDTRLDDCRGFLWSFCDTLYRTLKKALGERAQLIHIEVPKTTSWPVTATSSRAKTESLQVGIIVDPAKASQARDFGPPYEQKKEAAKYQEFWGEKAELWQFPDGNIVESLDWTQFAPFGFSGICEALVRYILKLRLELSDSDIEFYGQDPSRIISLSPTDKTAFDKARKAFAMFEKDVRDLNDLPLQVKQIAPIAPELRYASVRIPDVDMRRRVSRPIDAIVSFEMSGKWPENIAAIQRMKVAMLLKIGSSFEESNDAVKTHLGLENVDRNTQNLAFLDIVYDTGFCFRLRVHSDLEETLLDRQAKDKTLERHDRTDAADLVTSLKQTYTNLPLQNQTISTFCTRFPELSSSIRLTKRWFSSHRLSNHFDEALIEWFVLQAFLHPYPWTTPSSAVMGFLRTLLLLARWDWRDEPLIIDPQEALSSSQRIGITTRLDAWRKIDPNMNRTTLFVATSHDVTGIAYTQGISKVVATRMTSLARAACKAVKEKDLELDIKSLFLSPLRDYDVVIHLAPKVIKSVQQDDGTKQSLFKNLSGQGRKEAPPLLEEPVELLLKRLNAIYPSPLLFFNGGAEDNIIAALWNPQLHSRTFTVNMPCSFKPVDQDGDMFELNRDAVLAEIARVGGDLVEKIDVKGGD</sequence>
<evidence type="ECO:0000256" key="3">
    <source>
        <dbReference type="ARBA" id="ARBA00022884"/>
    </source>
</evidence>
<evidence type="ECO:0000313" key="14">
    <source>
        <dbReference type="Proteomes" id="UP001295740"/>
    </source>
</evidence>
<dbReference type="GO" id="GO:0003723">
    <property type="term" value="F:RNA binding"/>
    <property type="evidence" value="ECO:0007669"/>
    <property type="project" value="UniProtKB-KW"/>
</dbReference>
<dbReference type="Pfam" id="PF17406">
    <property type="entry name" value="Nrap_D5"/>
    <property type="match status" value="1"/>
</dbReference>
<feature type="region of interest" description="Disordered" evidence="6">
    <location>
        <begin position="1"/>
        <end position="31"/>
    </location>
</feature>
<feature type="domain" description="Nrap protein" evidence="10">
    <location>
        <begin position="606"/>
        <end position="793"/>
    </location>
</feature>
<evidence type="ECO:0000256" key="2">
    <source>
        <dbReference type="ARBA" id="ARBA00006674"/>
    </source>
</evidence>
<dbReference type="GO" id="GO:0034456">
    <property type="term" value="C:UTP-C complex"/>
    <property type="evidence" value="ECO:0007669"/>
    <property type="project" value="TreeGrafter"/>
</dbReference>
<dbReference type="Proteomes" id="UP001295740">
    <property type="component" value="Unassembled WGS sequence"/>
</dbReference>
<dbReference type="PANTHER" id="PTHR17972">
    <property type="entry name" value="NUCLEOLAR RNA-ASSOCIATED PROTEIN"/>
    <property type="match status" value="1"/>
</dbReference>
<evidence type="ECO:0000259" key="12">
    <source>
        <dbReference type="Pfam" id="PF17407"/>
    </source>
</evidence>
<dbReference type="InterPro" id="IPR035370">
    <property type="entry name" value="Nrap_D5"/>
</dbReference>
<dbReference type="AlphaFoldDB" id="A0AAI8VIS4"/>
<keyword evidence="14" id="KW-1185">Reference proteome</keyword>
<dbReference type="Pfam" id="PF17405">
    <property type="entry name" value="Nrap_D4"/>
    <property type="match status" value="1"/>
</dbReference>
<feature type="compositionally biased region" description="Low complexity" evidence="6">
    <location>
        <begin position="21"/>
        <end position="31"/>
    </location>
</feature>
<feature type="domain" description="Nrap protein" evidence="8">
    <location>
        <begin position="286"/>
        <end position="429"/>
    </location>
</feature>
<dbReference type="GO" id="GO:0032040">
    <property type="term" value="C:small-subunit processome"/>
    <property type="evidence" value="ECO:0007669"/>
    <property type="project" value="TreeGrafter"/>
</dbReference>
<dbReference type="GO" id="GO:0032545">
    <property type="term" value="C:CURI complex"/>
    <property type="evidence" value="ECO:0007669"/>
    <property type="project" value="TreeGrafter"/>
</dbReference>
<gene>
    <name evidence="13" type="ORF">KHLLAP_LOCUS9027</name>
</gene>
<comment type="subcellular location">
    <subcellularLocation>
        <location evidence="1 5">Nucleus</location>
        <location evidence="1 5">Nucleolus</location>
    </subcellularLocation>
</comment>
<feature type="domain" description="Nrap protein" evidence="7">
    <location>
        <begin position="139"/>
        <end position="282"/>
    </location>
</feature>
<accession>A0AAI8VIS4</accession>